<protein>
    <submittedName>
        <fullName evidence="2">Uncharacterized protein</fullName>
    </submittedName>
</protein>
<dbReference type="GO" id="GO:0009306">
    <property type="term" value="P:protein secretion"/>
    <property type="evidence" value="ECO:0007669"/>
    <property type="project" value="InterPro"/>
</dbReference>
<dbReference type="PATRIC" id="fig|68170.10.peg.5072"/>
<evidence type="ECO:0000256" key="1">
    <source>
        <dbReference type="SAM" id="MobiDB-lite"/>
    </source>
</evidence>
<proteinExistence type="predicted"/>
<dbReference type="InterPro" id="IPR022536">
    <property type="entry name" value="EspC"/>
</dbReference>
<accession>A0A0F0GVJ9</accession>
<evidence type="ECO:0000313" key="2">
    <source>
        <dbReference type="EMBL" id="KJK47474.1"/>
    </source>
</evidence>
<feature type="region of interest" description="Disordered" evidence="1">
    <location>
        <begin position="124"/>
        <end position="144"/>
    </location>
</feature>
<dbReference type="Proteomes" id="UP000033393">
    <property type="component" value="Unassembled WGS sequence"/>
</dbReference>
<dbReference type="AlphaFoldDB" id="A0A0F0GVJ9"/>
<dbReference type="EMBL" id="JYJG01000134">
    <property type="protein sequence ID" value="KJK47474.1"/>
    <property type="molecule type" value="Genomic_DNA"/>
</dbReference>
<name>A0A0F0GVJ9_LENAE</name>
<reference evidence="2 3" key="1">
    <citation type="submission" date="2015-02" db="EMBL/GenBank/DDBJ databases">
        <authorList>
            <person name="Ju K.-S."/>
            <person name="Doroghazi J.R."/>
            <person name="Metcalf W."/>
        </authorList>
    </citation>
    <scope>NUCLEOTIDE SEQUENCE [LARGE SCALE GENOMIC DNA]</scope>
    <source>
        <strain evidence="2 3">NRRL B-16140</strain>
    </source>
</reference>
<dbReference type="RefSeq" id="WP_045313117.1">
    <property type="nucleotide sequence ID" value="NZ_JYJG01000134.1"/>
</dbReference>
<feature type="compositionally biased region" description="Basic and acidic residues" evidence="1">
    <location>
        <begin position="131"/>
        <end position="144"/>
    </location>
</feature>
<sequence length="144" mass="15363">MSEEVAASGKVGALSGGSWTDIFTGGFQAVAEASKAVAVAVETQQLSVDPHLVDTMIKKLTEMKDALNEVQDSALHLSADTKLGGGYAEQISKENRTFGRAGQQTLKDLSKAIDDLKTQIEKSRATYHNTDQAHADSLKKLDGK</sequence>
<gene>
    <name evidence="2" type="ORF">UK23_20115</name>
</gene>
<dbReference type="Pfam" id="PF10824">
    <property type="entry name" value="T7SS_ESX_EspC"/>
    <property type="match status" value="1"/>
</dbReference>
<evidence type="ECO:0000313" key="3">
    <source>
        <dbReference type="Proteomes" id="UP000033393"/>
    </source>
</evidence>
<comment type="caution">
    <text evidence="2">The sequence shown here is derived from an EMBL/GenBank/DDBJ whole genome shotgun (WGS) entry which is preliminary data.</text>
</comment>
<keyword evidence="3" id="KW-1185">Reference proteome</keyword>
<organism evidence="2 3">
    <name type="scientific">Lentzea aerocolonigenes</name>
    <name type="common">Lechevalieria aerocolonigenes</name>
    <name type="synonym">Saccharothrix aerocolonigenes</name>
    <dbReference type="NCBI Taxonomy" id="68170"/>
    <lineage>
        <taxon>Bacteria</taxon>
        <taxon>Bacillati</taxon>
        <taxon>Actinomycetota</taxon>
        <taxon>Actinomycetes</taxon>
        <taxon>Pseudonocardiales</taxon>
        <taxon>Pseudonocardiaceae</taxon>
        <taxon>Lentzea</taxon>
    </lineage>
</organism>